<evidence type="ECO:0000313" key="2">
    <source>
        <dbReference type="Proteomes" id="UP001497453"/>
    </source>
</evidence>
<protein>
    <recommendedName>
        <fullName evidence="3">Found in mitochondrial proteome protein 51</fullName>
    </recommendedName>
</protein>
<sequence length="127" mass="15083">MTTRYIPHIIYATAITSLSTHALNQRKLHEEQQIHYETHIALLESTIQRLKSGETVPEKDFERLKKFSRDPELDRAAARGFETKENIGWWEVVFGKKRLDTESARQRSEEWDRRDLEKVRKEVEDTS</sequence>
<reference evidence="2" key="1">
    <citation type="submission" date="2024-04" db="EMBL/GenBank/DDBJ databases">
        <authorList>
            <person name="Shaw F."/>
            <person name="Minotto A."/>
        </authorList>
    </citation>
    <scope>NUCLEOTIDE SEQUENCE [LARGE SCALE GENOMIC DNA]</scope>
</reference>
<name>A0ABP1DXK2_9APHY</name>
<dbReference type="EMBL" id="OZ037949">
    <property type="protein sequence ID" value="CAL1711778.1"/>
    <property type="molecule type" value="Genomic_DNA"/>
</dbReference>
<keyword evidence="2" id="KW-1185">Reference proteome</keyword>
<gene>
    <name evidence="1" type="ORF">GFSPODELE1_LOCUS8495</name>
</gene>
<dbReference type="Proteomes" id="UP001497453">
    <property type="component" value="Chromosome 6"/>
</dbReference>
<evidence type="ECO:0000313" key="1">
    <source>
        <dbReference type="EMBL" id="CAL1711778.1"/>
    </source>
</evidence>
<evidence type="ECO:0008006" key="3">
    <source>
        <dbReference type="Google" id="ProtNLM"/>
    </source>
</evidence>
<accession>A0ABP1DXK2</accession>
<organism evidence="1 2">
    <name type="scientific">Somion occarium</name>
    <dbReference type="NCBI Taxonomy" id="3059160"/>
    <lineage>
        <taxon>Eukaryota</taxon>
        <taxon>Fungi</taxon>
        <taxon>Dikarya</taxon>
        <taxon>Basidiomycota</taxon>
        <taxon>Agaricomycotina</taxon>
        <taxon>Agaricomycetes</taxon>
        <taxon>Polyporales</taxon>
        <taxon>Cerrenaceae</taxon>
        <taxon>Somion</taxon>
    </lineage>
</organism>
<proteinExistence type="predicted"/>